<feature type="transmembrane region" description="Helical" evidence="7">
    <location>
        <begin position="154"/>
        <end position="177"/>
    </location>
</feature>
<accession>A0A8S9Y0T2</accession>
<comment type="subcellular location">
    <subcellularLocation>
        <location evidence="1">Membrane</location>
        <topology evidence="1">Multi-pass membrane protein</topology>
    </subcellularLocation>
</comment>
<dbReference type="GO" id="GO:1902600">
    <property type="term" value="P:proton transmembrane transport"/>
    <property type="evidence" value="ECO:0007669"/>
    <property type="project" value="InterPro"/>
</dbReference>
<keyword evidence="4 7" id="KW-1133">Transmembrane helix</keyword>
<dbReference type="PANTHER" id="PTHR31102">
    <property type="match status" value="1"/>
</dbReference>
<feature type="transmembrane region" description="Helical" evidence="7">
    <location>
        <begin position="409"/>
        <end position="432"/>
    </location>
</feature>
<dbReference type="Proteomes" id="UP000466442">
    <property type="component" value="Unassembled WGS sequence"/>
</dbReference>
<dbReference type="InterPro" id="IPR038770">
    <property type="entry name" value="Na+/solute_symporter_sf"/>
</dbReference>
<dbReference type="EMBL" id="WIXP02000002">
    <property type="protein sequence ID" value="KAF6214444.1"/>
    <property type="molecule type" value="Genomic_DNA"/>
</dbReference>
<sequence>MEPLSEGNNVQRNTESTFREVSLQTDPGSEETVSKQNGGEVQIECTNENDERTSQGKETGWNGWLKRQGGVPNSPLVDSIFHLILLFLIWALLLAIFREQALPEGNVFNIFILLVLSNISGILFRLIKLPGLFGMLLTGIILRSTDVYQLSGPYVGISTIAREFALAIILTKAGLALDPEILKKKAFTVVKLSLLPCIGESIAVLFGAHYIIGMPWLWAILLGFVLSPISPAVVVPTLISLKERGYGEDKGIATLVIAASAIDDVFSIVAFGVVLKMIFSAGEGVSTTIINGIVDLVGGILAGLLWALVSSLLPSQSDAAVVSKRSAMLGVGGVSLVLGTSALNHSVIGTMGSITASLFANIAWCAQDPSNLKHNPVANVLSVVWRYTEPMLFAMVGAEIDLKSIPPTMIVQGLAVLAVGLLGRVLVCYLALFGTGLNMKETVFVVLAWLPKATVQAAISAQALYIVRTRQNSVSSTEDLELASWILNTAILSIVVTAPIGAIAINVLGSKLLNKKTS</sequence>
<feature type="transmembrane region" description="Helical" evidence="7">
    <location>
        <begin position="326"/>
        <end position="343"/>
    </location>
</feature>
<feature type="domain" description="Cation/H+ exchanger transmembrane" evidence="8">
    <location>
        <begin position="117"/>
        <end position="500"/>
    </location>
</feature>
<feature type="transmembrane region" description="Helical" evidence="7">
    <location>
        <begin position="189"/>
        <end position="212"/>
    </location>
</feature>
<dbReference type="InterPro" id="IPR006153">
    <property type="entry name" value="Cation/H_exchanger_TM"/>
</dbReference>
<feature type="transmembrane region" description="Helical" evidence="7">
    <location>
        <begin position="444"/>
        <end position="465"/>
    </location>
</feature>
<proteinExistence type="inferred from homology"/>
<feature type="transmembrane region" description="Helical" evidence="7">
    <location>
        <begin position="485"/>
        <end position="508"/>
    </location>
</feature>
<evidence type="ECO:0000256" key="6">
    <source>
        <dbReference type="SAM" id="MobiDB-lite"/>
    </source>
</evidence>
<feature type="region of interest" description="Disordered" evidence="6">
    <location>
        <begin position="1"/>
        <end position="61"/>
    </location>
</feature>
<evidence type="ECO:0000256" key="3">
    <source>
        <dbReference type="ARBA" id="ARBA00022692"/>
    </source>
</evidence>
<comment type="caution">
    <text evidence="9">The sequence shown here is derived from an EMBL/GenBank/DDBJ whole genome shotgun (WGS) entry which is preliminary data.</text>
</comment>
<evidence type="ECO:0000313" key="9">
    <source>
        <dbReference type="EMBL" id="KAF6214444.1"/>
    </source>
</evidence>
<evidence type="ECO:0000313" key="10">
    <source>
        <dbReference type="Proteomes" id="UP000466442"/>
    </source>
</evidence>
<reference evidence="9" key="1">
    <citation type="journal article" date="2021" name="Mol. Ecol. Resour.">
        <title>Apolygus lucorum genome provides insights into omnivorousness and mesophyll feeding.</title>
        <authorList>
            <person name="Liu Y."/>
            <person name="Liu H."/>
            <person name="Wang H."/>
            <person name="Huang T."/>
            <person name="Liu B."/>
            <person name="Yang B."/>
            <person name="Yin L."/>
            <person name="Li B."/>
            <person name="Zhang Y."/>
            <person name="Zhang S."/>
            <person name="Jiang F."/>
            <person name="Zhang X."/>
            <person name="Ren Y."/>
            <person name="Wang B."/>
            <person name="Wang S."/>
            <person name="Lu Y."/>
            <person name="Wu K."/>
            <person name="Fan W."/>
            <person name="Wang G."/>
        </authorList>
    </citation>
    <scope>NUCLEOTIDE SEQUENCE</scope>
    <source>
        <strain evidence="9">12Hb</strain>
    </source>
</reference>
<keyword evidence="5 7" id="KW-0472">Membrane</keyword>
<evidence type="ECO:0000259" key="8">
    <source>
        <dbReference type="Pfam" id="PF00999"/>
    </source>
</evidence>
<keyword evidence="10" id="KW-1185">Reference proteome</keyword>
<name>A0A8S9Y0T2_APOLU</name>
<dbReference type="InterPro" id="IPR051843">
    <property type="entry name" value="CPA1_transporter"/>
</dbReference>
<gene>
    <name evidence="9" type="ORF">GE061_009187</name>
</gene>
<feature type="transmembrane region" description="Helical" evidence="7">
    <location>
        <begin position="109"/>
        <end position="142"/>
    </location>
</feature>
<evidence type="ECO:0000256" key="4">
    <source>
        <dbReference type="ARBA" id="ARBA00022989"/>
    </source>
</evidence>
<keyword evidence="3 7" id="KW-0812">Transmembrane</keyword>
<organism evidence="9 10">
    <name type="scientific">Apolygus lucorum</name>
    <name type="common">Small green plant bug</name>
    <name type="synonym">Lygocoris lucorum</name>
    <dbReference type="NCBI Taxonomy" id="248454"/>
    <lineage>
        <taxon>Eukaryota</taxon>
        <taxon>Metazoa</taxon>
        <taxon>Ecdysozoa</taxon>
        <taxon>Arthropoda</taxon>
        <taxon>Hexapoda</taxon>
        <taxon>Insecta</taxon>
        <taxon>Pterygota</taxon>
        <taxon>Neoptera</taxon>
        <taxon>Paraneoptera</taxon>
        <taxon>Hemiptera</taxon>
        <taxon>Heteroptera</taxon>
        <taxon>Panheteroptera</taxon>
        <taxon>Cimicomorpha</taxon>
        <taxon>Miridae</taxon>
        <taxon>Mirini</taxon>
        <taxon>Apolygus</taxon>
    </lineage>
</organism>
<dbReference type="OrthoDB" id="423807at2759"/>
<dbReference type="Pfam" id="PF00999">
    <property type="entry name" value="Na_H_Exchanger"/>
    <property type="match status" value="1"/>
</dbReference>
<dbReference type="GO" id="GO:0015297">
    <property type="term" value="F:antiporter activity"/>
    <property type="evidence" value="ECO:0007669"/>
    <property type="project" value="InterPro"/>
</dbReference>
<evidence type="ECO:0000256" key="1">
    <source>
        <dbReference type="ARBA" id="ARBA00004141"/>
    </source>
</evidence>
<feature type="transmembrane region" description="Helical" evidence="7">
    <location>
        <begin position="218"/>
        <end position="239"/>
    </location>
</feature>
<feature type="transmembrane region" description="Helical" evidence="7">
    <location>
        <begin position="251"/>
        <end position="273"/>
    </location>
</feature>
<comment type="similarity">
    <text evidence="2">Belongs to the monovalent cation:proton antiporter 1 (CPA1) transporter (TC 2.A.36) family.</text>
</comment>
<dbReference type="GO" id="GO:0016020">
    <property type="term" value="C:membrane"/>
    <property type="evidence" value="ECO:0007669"/>
    <property type="project" value="UniProtKB-SubCell"/>
</dbReference>
<feature type="compositionally biased region" description="Polar residues" evidence="6">
    <location>
        <begin position="1"/>
        <end position="16"/>
    </location>
</feature>
<protein>
    <recommendedName>
        <fullName evidence="8">Cation/H+ exchanger transmembrane domain-containing protein</fullName>
    </recommendedName>
</protein>
<evidence type="ECO:0000256" key="5">
    <source>
        <dbReference type="ARBA" id="ARBA00023136"/>
    </source>
</evidence>
<dbReference type="PANTHER" id="PTHR31102:SF1">
    <property type="entry name" value="CATION_H+ EXCHANGER DOMAIN-CONTAINING PROTEIN"/>
    <property type="match status" value="1"/>
</dbReference>
<dbReference type="Gene3D" id="1.20.1530.20">
    <property type="match status" value="1"/>
</dbReference>
<dbReference type="AlphaFoldDB" id="A0A8S9Y0T2"/>
<evidence type="ECO:0000256" key="2">
    <source>
        <dbReference type="ARBA" id="ARBA00007367"/>
    </source>
</evidence>
<evidence type="ECO:0000256" key="7">
    <source>
        <dbReference type="SAM" id="Phobius"/>
    </source>
</evidence>
<feature type="transmembrane region" description="Helical" evidence="7">
    <location>
        <begin position="293"/>
        <end position="314"/>
    </location>
</feature>
<feature type="transmembrane region" description="Helical" evidence="7">
    <location>
        <begin position="79"/>
        <end position="97"/>
    </location>
</feature>